<dbReference type="PANTHER" id="PTHR12203">
    <property type="entry name" value="KDEL LYS-ASP-GLU-LEU CONTAINING - RELATED"/>
    <property type="match status" value="1"/>
</dbReference>
<protein>
    <recommendedName>
        <fullName evidence="1">Glycosyl transferase CAP10 domain-containing protein</fullName>
    </recommendedName>
</protein>
<reference evidence="2 3" key="1">
    <citation type="submission" date="2023-08" db="EMBL/GenBank/DDBJ databases">
        <title>Black Yeasts Isolated from many extreme environments.</title>
        <authorList>
            <person name="Coleine C."/>
            <person name="Stajich J.E."/>
            <person name="Selbmann L."/>
        </authorList>
    </citation>
    <scope>NUCLEOTIDE SEQUENCE [LARGE SCALE GENOMIC DNA]</scope>
    <source>
        <strain evidence="2 3">CCFEE 5885</strain>
    </source>
</reference>
<dbReference type="SMART" id="SM00672">
    <property type="entry name" value="CAP10"/>
    <property type="match status" value="1"/>
</dbReference>
<gene>
    <name evidence="2" type="ORF">LTR24_002765</name>
</gene>
<dbReference type="Proteomes" id="UP001345013">
    <property type="component" value="Unassembled WGS sequence"/>
</dbReference>
<dbReference type="InterPro" id="IPR051091">
    <property type="entry name" value="O-Glucosyltr/Glycosyltrsf_90"/>
</dbReference>
<accession>A0ABR0KH33</accession>
<dbReference type="Pfam" id="PF05686">
    <property type="entry name" value="Glyco_transf_90"/>
    <property type="match status" value="1"/>
</dbReference>
<comment type="caution">
    <text evidence="2">The sequence shown here is derived from an EMBL/GenBank/DDBJ whole genome shotgun (WGS) entry which is preliminary data.</text>
</comment>
<keyword evidence="3" id="KW-1185">Reference proteome</keyword>
<proteinExistence type="predicted"/>
<name>A0ABR0KH33_9EURO</name>
<dbReference type="InterPro" id="IPR006598">
    <property type="entry name" value="CAP10"/>
</dbReference>
<evidence type="ECO:0000313" key="2">
    <source>
        <dbReference type="EMBL" id="KAK5096066.1"/>
    </source>
</evidence>
<evidence type="ECO:0000313" key="3">
    <source>
        <dbReference type="Proteomes" id="UP001345013"/>
    </source>
</evidence>
<dbReference type="PANTHER" id="PTHR12203:SF22">
    <property type="entry name" value="CAPSULE ASSOCIATED PROTEIN"/>
    <property type="match status" value="1"/>
</dbReference>
<organism evidence="2 3">
    <name type="scientific">Lithohypha guttulata</name>
    <dbReference type="NCBI Taxonomy" id="1690604"/>
    <lineage>
        <taxon>Eukaryota</taxon>
        <taxon>Fungi</taxon>
        <taxon>Dikarya</taxon>
        <taxon>Ascomycota</taxon>
        <taxon>Pezizomycotina</taxon>
        <taxon>Eurotiomycetes</taxon>
        <taxon>Chaetothyriomycetidae</taxon>
        <taxon>Chaetothyriales</taxon>
        <taxon>Trichomeriaceae</taxon>
        <taxon>Lithohypha</taxon>
    </lineage>
</organism>
<dbReference type="EMBL" id="JAVRRG010000024">
    <property type="protein sequence ID" value="KAK5096066.1"/>
    <property type="molecule type" value="Genomic_DNA"/>
</dbReference>
<feature type="domain" description="Glycosyl transferase CAP10" evidence="1">
    <location>
        <begin position="311"/>
        <end position="600"/>
    </location>
</feature>
<evidence type="ECO:0000259" key="1">
    <source>
        <dbReference type="SMART" id="SM00672"/>
    </source>
</evidence>
<sequence>MARRWRNRVAFVVILAVLSIVLWSYKEEVREVPDRWHGPFLNPEPVSSLRSPKDIFVKDEDKLDDHPIDDLVLAAENELYGLLKKRTHDISTTAAAYRARRGRHPPPGFDEWFKFATTQDCVVVEDFFDQIYRDIEPFWGLSPAVIRDAAASSRDLIRVRNGQVAKSTSEWFFVNAYFDMFKEIVVHLPDVDLPINTMDETRVLVSWEDINDMMVRGAESKNVQRLPSITSFSRVNDEPHPPVFEHSWLHEPPYWNIARQGCPPDSPARHAALDADFSTPPEFPATWPNSTHRGYVSNWTIAKDPCVHAHIRNLHGSFVEPISQSTTTRLVPMFSGSKMRFNNDILLPPAVYWHGDRRFSTTYARTPWSQKRDEVLWRGSASGGRNTEINWTRFHRHRLLSMLNGTQIQLTMDAPNASVASSDVPHNFPLPNKDLYPLRSFAQGLLPDWIRSLSNAAFTWLVCFPATENYACSYTGSWYRRGGEMPLHRMFKAKYLPDVDGNSFSGRYRAFLQSNSLPIKATIYDEWHDDRLIAWKHFVPMDNTFVDLWPILEYLVSHDDVAEKIALEGRRWSDTVLRKEDMLVYVYRLVLEYARVSDDKRAEMGWSETRQ</sequence>